<dbReference type="NCBIfam" id="TIGR01167">
    <property type="entry name" value="LPXTG_anchor"/>
    <property type="match status" value="1"/>
</dbReference>
<feature type="chain" id="PRO_5031541412" evidence="3">
    <location>
        <begin position="31"/>
        <end position="826"/>
    </location>
</feature>
<feature type="domain" description="Heme-binding protein Shr-like Hb-interacting" evidence="4">
    <location>
        <begin position="603"/>
        <end position="666"/>
    </location>
</feature>
<dbReference type="Pfam" id="PF07550">
    <property type="entry name" value="Shr-like_HID"/>
    <property type="match status" value="1"/>
</dbReference>
<dbReference type="RefSeq" id="WP_154432732.1">
    <property type="nucleotide sequence ID" value="NZ_VUMS01000022.1"/>
</dbReference>
<name>A0A7X2P5D2_9FIRM</name>
<dbReference type="AlphaFoldDB" id="A0A7X2P5D2"/>
<sequence>MNNKRVRTKAMAMAVAAAMAVELCPVTAFAVTGDQVAADGTYTSTAQVNRDPAADVDDDWADYGVSVELTVKDGKFENITVTPDAAYSSGNDSYFNKAYNKSKGIKALLEGQPATEATINGWKIGADGVSGATRTATAVKQAALAAIQSAAEKQDPTPVEVKTDGLQASITAAEGKNQADYTEASWTNMTEKLTAAKAALEVKESQEAVDAAQKALDEAVAALEIKPSEPETPDVTTGTYVLMNIPYDQFYAADVNNSVKVDAFTSATKNKVRTGSLTGGSYHVDASGDEITGVTFPVKVPAGTDLSKYTQITDDSKVSITVTNRGQESTTDYTGKDALFESASHSYYTLSEKPSYYKELTVNEDGTFSFGATQGTVTTITEGVTAELMTDSKYGDYQLDLDGLTDTIPSGTAIYGVIVSTKEGSDYGMRHLENIWRVSELAWATGFTTAVHNCPTSSEHYKAMMGQHIDKVTYYTANGIYEILVGGEKGLYVPVKFDTSAVAVADAELKDGETSVATTISGLTLPEEFDAEYTVEGATASVKGEKLILKDVKKGAYTLTITDKSGKYAPISFGFEVYAETMPAAYNENSEKPGLTKAAGATDAEFADYIKNITSVSVNGKPYAVSGRNAVKLFNDDGTLITDAAPFAEGDSFEIVVTATGYKDLSFVYKKAAKEDPAKEINTASLEKAIQSAEALKEADYTADSWKVLQVALKNAKSALEAKKDQTSVDNAAASLNKAIEALVKADGTTPTPTPTTTPTATPAASKNNITTSGTGNKTTTSSGSTSTSKTAKTGDPTNILEMLGLAVASLGTGGFALKRRKRNKK</sequence>
<feature type="signal peptide" evidence="3">
    <location>
        <begin position="1"/>
        <end position="30"/>
    </location>
</feature>
<gene>
    <name evidence="5" type="ORF">FYJ57_11385</name>
</gene>
<feature type="compositionally biased region" description="Low complexity" evidence="2">
    <location>
        <begin position="749"/>
        <end position="795"/>
    </location>
</feature>
<keyword evidence="3" id="KW-0732">Signal</keyword>
<keyword evidence="1" id="KW-0175">Coiled coil</keyword>
<evidence type="ECO:0000313" key="6">
    <source>
        <dbReference type="Proteomes" id="UP000440513"/>
    </source>
</evidence>
<keyword evidence="6" id="KW-1185">Reference proteome</keyword>
<organism evidence="5 6">
    <name type="scientific">Oliverpabstia intestinalis</name>
    <dbReference type="NCBI Taxonomy" id="2606633"/>
    <lineage>
        <taxon>Bacteria</taxon>
        <taxon>Bacillati</taxon>
        <taxon>Bacillota</taxon>
        <taxon>Clostridia</taxon>
        <taxon>Lachnospirales</taxon>
        <taxon>Lachnospiraceae</taxon>
        <taxon>Oliverpabstia</taxon>
    </lineage>
</organism>
<evidence type="ECO:0000259" key="4">
    <source>
        <dbReference type="Pfam" id="PF07550"/>
    </source>
</evidence>
<comment type="caution">
    <text evidence="5">The sequence shown here is derived from an EMBL/GenBank/DDBJ whole genome shotgun (WGS) entry which is preliminary data.</text>
</comment>
<dbReference type="Proteomes" id="UP000440513">
    <property type="component" value="Unassembled WGS sequence"/>
</dbReference>
<evidence type="ECO:0000256" key="1">
    <source>
        <dbReference type="SAM" id="Coils"/>
    </source>
</evidence>
<dbReference type="InterPro" id="IPR011432">
    <property type="entry name" value="Shr-like_HID"/>
</dbReference>
<protein>
    <submittedName>
        <fullName evidence="5">DUF1533 domain-containing protein</fullName>
    </submittedName>
</protein>
<proteinExistence type="predicted"/>
<evidence type="ECO:0000313" key="5">
    <source>
        <dbReference type="EMBL" id="MST67302.1"/>
    </source>
</evidence>
<accession>A0A7X2P5D2</accession>
<feature type="region of interest" description="Disordered" evidence="2">
    <location>
        <begin position="745"/>
        <end position="797"/>
    </location>
</feature>
<dbReference type="Gene3D" id="3.90.1010.20">
    <property type="match status" value="1"/>
</dbReference>
<dbReference type="EMBL" id="VUMS01000022">
    <property type="protein sequence ID" value="MST67302.1"/>
    <property type="molecule type" value="Genomic_DNA"/>
</dbReference>
<feature type="coiled-coil region" evidence="1">
    <location>
        <begin position="195"/>
        <end position="222"/>
    </location>
</feature>
<dbReference type="Gene3D" id="1.20.1270.90">
    <property type="entry name" value="AF1782-like"/>
    <property type="match status" value="2"/>
</dbReference>
<reference evidence="5 6" key="1">
    <citation type="submission" date="2019-08" db="EMBL/GenBank/DDBJ databases">
        <title>In-depth cultivation of the pig gut microbiome towards novel bacterial diversity and tailored functional studies.</title>
        <authorList>
            <person name="Wylensek D."/>
            <person name="Hitch T.C.A."/>
            <person name="Clavel T."/>
        </authorList>
    </citation>
    <scope>NUCLEOTIDE SEQUENCE [LARGE SCALE GENOMIC DNA]</scope>
    <source>
        <strain evidence="5 6">BSM-380-WT-5A</strain>
    </source>
</reference>
<evidence type="ECO:0000256" key="2">
    <source>
        <dbReference type="SAM" id="MobiDB-lite"/>
    </source>
</evidence>
<evidence type="ECO:0000256" key="3">
    <source>
        <dbReference type="SAM" id="SignalP"/>
    </source>
</evidence>